<evidence type="ECO:0000256" key="3">
    <source>
        <dbReference type="ARBA" id="ARBA00022793"/>
    </source>
</evidence>
<dbReference type="Proteomes" id="UP000235786">
    <property type="component" value="Unassembled WGS sequence"/>
</dbReference>
<evidence type="ECO:0000256" key="6">
    <source>
        <dbReference type="PIRSR" id="PIRSR602129-50"/>
    </source>
</evidence>
<name>A0A2J6RR54_HYAVF</name>
<dbReference type="GO" id="GO:0030170">
    <property type="term" value="F:pyridoxal phosphate binding"/>
    <property type="evidence" value="ECO:0007669"/>
    <property type="project" value="InterPro"/>
</dbReference>
<proteinExistence type="inferred from homology"/>
<dbReference type="InterPro" id="IPR015422">
    <property type="entry name" value="PyrdxlP-dep_Trfase_small"/>
</dbReference>
<dbReference type="InterPro" id="IPR002129">
    <property type="entry name" value="PyrdxlP-dep_de-COase"/>
</dbReference>
<accession>A0A2J6RR54</accession>
<dbReference type="InterPro" id="IPR015421">
    <property type="entry name" value="PyrdxlP-dep_Trfase_major"/>
</dbReference>
<dbReference type="PANTHER" id="PTHR11999">
    <property type="entry name" value="GROUP II PYRIDOXAL-5-PHOSPHATE DECARBOXYLASE"/>
    <property type="match status" value="1"/>
</dbReference>
<dbReference type="SUPFAM" id="SSF53383">
    <property type="entry name" value="PLP-dependent transferases"/>
    <property type="match status" value="1"/>
</dbReference>
<dbReference type="Pfam" id="PF00282">
    <property type="entry name" value="Pyridoxal_deC"/>
    <property type="match status" value="1"/>
</dbReference>
<keyword evidence="3" id="KW-0210">Decarboxylase</keyword>
<dbReference type="GO" id="GO:0019752">
    <property type="term" value="P:carboxylic acid metabolic process"/>
    <property type="evidence" value="ECO:0007669"/>
    <property type="project" value="InterPro"/>
</dbReference>
<comment type="cofactor">
    <cofactor evidence="1 6 7">
        <name>pyridoxal 5'-phosphate</name>
        <dbReference type="ChEBI" id="CHEBI:597326"/>
    </cofactor>
</comment>
<evidence type="ECO:0000256" key="2">
    <source>
        <dbReference type="ARBA" id="ARBA00009533"/>
    </source>
</evidence>
<dbReference type="PRINTS" id="PR00800">
    <property type="entry name" value="YHDCRBOXLASE"/>
</dbReference>
<keyword evidence="8" id="KW-0808">Transferase</keyword>
<dbReference type="InterPro" id="IPR015424">
    <property type="entry name" value="PyrdxlP-dep_Trfase"/>
</dbReference>
<keyword evidence="5 7" id="KW-0456">Lyase</keyword>
<organism evidence="8 9">
    <name type="scientific">Hyaloscypha variabilis (strain UAMH 11265 / GT02V1 / F)</name>
    <name type="common">Meliniomyces variabilis</name>
    <dbReference type="NCBI Taxonomy" id="1149755"/>
    <lineage>
        <taxon>Eukaryota</taxon>
        <taxon>Fungi</taxon>
        <taxon>Dikarya</taxon>
        <taxon>Ascomycota</taxon>
        <taxon>Pezizomycotina</taxon>
        <taxon>Leotiomycetes</taxon>
        <taxon>Helotiales</taxon>
        <taxon>Hyaloscyphaceae</taxon>
        <taxon>Hyaloscypha</taxon>
        <taxon>Hyaloscypha variabilis</taxon>
    </lineage>
</organism>
<sequence length="487" mass="52823">MAAQSDKGSVLKESLSGIPSAACGIATSLLHNTQNPYSTPILKLLTLPEASKIRTQAIPHSAPRPLTEVITEAEEIFSYRMPMSHPHAFAFIPSPASPLSFLGDILTSAHNSHAGSWLQSSGPSTIEDALISFLASSAGLPASTAGGVFVSGGSMANLVCLTLARDQMLGKTWEARSKGVVYVSDQTHVSIAKGLRILGFEERQIIVVKSGEGFKMDVDGVREAIEADRRRGLTPFLIIASCGTTNTGSVDPLRELVKVAREQSPRLWVHVDGAYGASVVLSKSYKGIADGLGEADSISWDAHKWLFQTYGCGMALVRDRKWLMQSFAMGAEYTRDAADAGDEMPNFWNYGPELTRPARAMKLWFTLQVLGLDSLGKMIDQGFMLAEAAEKELKALPNWTIVSNAQMAIINFRFEPEGKSEDELDQLNSRISQKMVKDNVATALTTRLLGKTVIRICAIHPELMEDGMSSVIKSLNATARALLYTNE</sequence>
<evidence type="ECO:0000256" key="4">
    <source>
        <dbReference type="ARBA" id="ARBA00022898"/>
    </source>
</evidence>
<protein>
    <submittedName>
        <fullName evidence="8">PLP-dependent transferase</fullName>
    </submittedName>
</protein>
<dbReference type="GO" id="GO:0016831">
    <property type="term" value="F:carboxy-lyase activity"/>
    <property type="evidence" value="ECO:0007669"/>
    <property type="project" value="UniProtKB-KW"/>
</dbReference>
<evidence type="ECO:0000256" key="7">
    <source>
        <dbReference type="RuleBase" id="RU000382"/>
    </source>
</evidence>
<dbReference type="OrthoDB" id="2161780at2759"/>
<dbReference type="GO" id="GO:0006520">
    <property type="term" value="P:amino acid metabolic process"/>
    <property type="evidence" value="ECO:0007669"/>
    <property type="project" value="InterPro"/>
</dbReference>
<evidence type="ECO:0000256" key="5">
    <source>
        <dbReference type="ARBA" id="ARBA00023239"/>
    </source>
</evidence>
<dbReference type="Gene3D" id="3.90.1150.10">
    <property type="entry name" value="Aspartate Aminotransferase, domain 1"/>
    <property type="match status" value="1"/>
</dbReference>
<reference evidence="8 9" key="1">
    <citation type="submission" date="2016-04" db="EMBL/GenBank/DDBJ databases">
        <title>A degradative enzymes factory behind the ericoid mycorrhizal symbiosis.</title>
        <authorList>
            <consortium name="DOE Joint Genome Institute"/>
            <person name="Martino E."/>
            <person name="Morin E."/>
            <person name="Grelet G."/>
            <person name="Kuo A."/>
            <person name="Kohler A."/>
            <person name="Daghino S."/>
            <person name="Barry K."/>
            <person name="Choi C."/>
            <person name="Cichocki N."/>
            <person name="Clum A."/>
            <person name="Copeland A."/>
            <person name="Hainaut M."/>
            <person name="Haridas S."/>
            <person name="Labutti K."/>
            <person name="Lindquist E."/>
            <person name="Lipzen A."/>
            <person name="Khouja H.-R."/>
            <person name="Murat C."/>
            <person name="Ohm R."/>
            <person name="Olson A."/>
            <person name="Spatafora J."/>
            <person name="Veneault-Fourrey C."/>
            <person name="Henrissat B."/>
            <person name="Grigoriev I."/>
            <person name="Martin F."/>
            <person name="Perotto S."/>
        </authorList>
    </citation>
    <scope>NUCLEOTIDE SEQUENCE [LARGE SCALE GENOMIC DNA]</scope>
    <source>
        <strain evidence="8 9">F</strain>
    </source>
</reference>
<dbReference type="AlphaFoldDB" id="A0A2J6RR54"/>
<dbReference type="InterPro" id="IPR010977">
    <property type="entry name" value="Aromatic_deC"/>
</dbReference>
<evidence type="ECO:0000256" key="1">
    <source>
        <dbReference type="ARBA" id="ARBA00001933"/>
    </source>
</evidence>
<evidence type="ECO:0000313" key="9">
    <source>
        <dbReference type="Proteomes" id="UP000235786"/>
    </source>
</evidence>
<dbReference type="Gene3D" id="3.40.640.10">
    <property type="entry name" value="Type I PLP-dependent aspartate aminotransferase-like (Major domain)"/>
    <property type="match status" value="1"/>
</dbReference>
<dbReference type="EMBL" id="KZ613945">
    <property type="protein sequence ID" value="PMD40999.1"/>
    <property type="molecule type" value="Genomic_DNA"/>
</dbReference>
<dbReference type="Gene3D" id="3.90.1150.170">
    <property type="match status" value="1"/>
</dbReference>
<evidence type="ECO:0000313" key="8">
    <source>
        <dbReference type="EMBL" id="PMD40999.1"/>
    </source>
</evidence>
<dbReference type="PANTHER" id="PTHR11999:SF70">
    <property type="entry name" value="MIP05841P"/>
    <property type="match status" value="1"/>
</dbReference>
<keyword evidence="9" id="KW-1185">Reference proteome</keyword>
<feature type="modified residue" description="N6-(pyridoxal phosphate)lysine" evidence="6">
    <location>
        <position position="304"/>
    </location>
</feature>
<keyword evidence="4 6" id="KW-0663">Pyridoxal phosphate</keyword>
<dbReference type="GO" id="GO:0016740">
    <property type="term" value="F:transferase activity"/>
    <property type="evidence" value="ECO:0007669"/>
    <property type="project" value="UniProtKB-KW"/>
</dbReference>
<comment type="similarity">
    <text evidence="2 7">Belongs to the group II decarboxylase family.</text>
</comment>
<gene>
    <name evidence="8" type="ORF">L207DRAFT_566325</name>
</gene>
<dbReference type="STRING" id="1149755.A0A2J6RR54"/>